<dbReference type="Gene3D" id="3.30.420.10">
    <property type="entry name" value="Ribonuclease H-like superfamily/Ribonuclease H"/>
    <property type="match status" value="1"/>
</dbReference>
<organism evidence="1 2">
    <name type="scientific">Phytophthora fragariaefolia</name>
    <dbReference type="NCBI Taxonomy" id="1490495"/>
    <lineage>
        <taxon>Eukaryota</taxon>
        <taxon>Sar</taxon>
        <taxon>Stramenopiles</taxon>
        <taxon>Oomycota</taxon>
        <taxon>Peronosporomycetes</taxon>
        <taxon>Peronosporales</taxon>
        <taxon>Peronosporaceae</taxon>
        <taxon>Phytophthora</taxon>
    </lineage>
</organism>
<dbReference type="GO" id="GO:0003676">
    <property type="term" value="F:nucleic acid binding"/>
    <property type="evidence" value="ECO:0007669"/>
    <property type="project" value="InterPro"/>
</dbReference>
<comment type="caution">
    <text evidence="1">The sequence shown here is derived from an EMBL/GenBank/DDBJ whole genome shotgun (WGS) entry which is preliminary data.</text>
</comment>
<dbReference type="InterPro" id="IPR036397">
    <property type="entry name" value="RNaseH_sf"/>
</dbReference>
<keyword evidence="2" id="KW-1185">Reference proteome</keyword>
<reference evidence="1" key="1">
    <citation type="submission" date="2023-04" db="EMBL/GenBank/DDBJ databases">
        <title>Phytophthora fragariaefolia NBRC 109709.</title>
        <authorList>
            <person name="Ichikawa N."/>
            <person name="Sato H."/>
            <person name="Tonouchi N."/>
        </authorList>
    </citation>
    <scope>NUCLEOTIDE SEQUENCE</scope>
    <source>
        <strain evidence="1">NBRC 109709</strain>
    </source>
</reference>
<proteinExistence type="predicted"/>
<dbReference type="EMBL" id="BSXT01001074">
    <property type="protein sequence ID" value="GMF38130.1"/>
    <property type="molecule type" value="Genomic_DNA"/>
</dbReference>
<dbReference type="AlphaFoldDB" id="A0A9W7CS03"/>
<sequence length="124" mass="13889">MEVNAGFVDSIYDDVKQPNVYKDHFVEKNIVVVLDNAPAHNQTENLVRGRCDLVLLRLGPYSPMCNPIEGTSSYATSYTQCALICYVYLQLTGCFSALKARIKAYLVLSHEAMMKVSYGQKSEL</sequence>
<evidence type="ECO:0000313" key="1">
    <source>
        <dbReference type="EMBL" id="GMF38130.1"/>
    </source>
</evidence>
<dbReference type="OrthoDB" id="109023at2759"/>
<protein>
    <submittedName>
        <fullName evidence="1">Unnamed protein product</fullName>
    </submittedName>
</protein>
<name>A0A9W7CS03_9STRA</name>
<evidence type="ECO:0000313" key="2">
    <source>
        <dbReference type="Proteomes" id="UP001165121"/>
    </source>
</evidence>
<dbReference type="Proteomes" id="UP001165121">
    <property type="component" value="Unassembled WGS sequence"/>
</dbReference>
<gene>
    <name evidence="1" type="ORF">Pfra01_001088300</name>
</gene>
<accession>A0A9W7CS03</accession>